<dbReference type="AlphaFoldDB" id="A0A077FHN5"/>
<evidence type="ECO:0000259" key="6">
    <source>
        <dbReference type="Pfam" id="PF25971"/>
    </source>
</evidence>
<feature type="domain" description="CzcB-like barrel-sandwich hybrid" evidence="7">
    <location>
        <begin position="228"/>
        <end position="372"/>
    </location>
</feature>
<evidence type="ECO:0000313" key="9">
    <source>
        <dbReference type="EMBL" id="AIL63574.1"/>
    </source>
</evidence>
<dbReference type="GO" id="GO:0022857">
    <property type="term" value="F:transmembrane transporter activity"/>
    <property type="evidence" value="ECO:0007669"/>
    <property type="project" value="InterPro"/>
</dbReference>
<dbReference type="InterPro" id="IPR058792">
    <property type="entry name" value="Beta-barrel_RND_2"/>
</dbReference>
<keyword evidence="2" id="KW-0813">Transport</keyword>
<dbReference type="GO" id="GO:0016020">
    <property type="term" value="C:membrane"/>
    <property type="evidence" value="ECO:0007669"/>
    <property type="project" value="InterPro"/>
</dbReference>
<feature type="compositionally biased region" description="Basic and acidic residues" evidence="3">
    <location>
        <begin position="37"/>
        <end position="66"/>
    </location>
</feature>
<feature type="region of interest" description="Disordered" evidence="3">
    <location>
        <begin position="32"/>
        <end position="91"/>
    </location>
</feature>
<dbReference type="Gene3D" id="2.40.50.100">
    <property type="match status" value="1"/>
</dbReference>
<feature type="domain" description="CzcB-like C-terminal circularly permuted SH3-like" evidence="8">
    <location>
        <begin position="457"/>
        <end position="517"/>
    </location>
</feature>
<dbReference type="KEGG" id="palk:PSAKL28_44320"/>
<feature type="domain" description="CzcB N-terminal" evidence="6">
    <location>
        <begin position="90"/>
        <end position="181"/>
    </location>
</feature>
<accession>A0A077FHN5</accession>
<dbReference type="GO" id="GO:0060003">
    <property type="term" value="P:copper ion export"/>
    <property type="evidence" value="ECO:0007669"/>
    <property type="project" value="TreeGrafter"/>
</dbReference>
<dbReference type="Proteomes" id="UP000028931">
    <property type="component" value="Chromosome"/>
</dbReference>
<feature type="domain" description="CzcB-like alpha-helical hairpin" evidence="4">
    <location>
        <begin position="267"/>
        <end position="325"/>
    </location>
</feature>
<reference evidence="9 10" key="1">
    <citation type="submission" date="2014-07" db="EMBL/GenBank/DDBJ databases">
        <authorList>
            <person name="Lee K."/>
            <person name="Lim J.Y."/>
            <person name="Hwang I."/>
        </authorList>
    </citation>
    <scope>NUCLEOTIDE SEQUENCE [LARGE SCALE GENOMIC DNA]</scope>
    <source>
        <strain evidence="9 10">KL28</strain>
    </source>
</reference>
<evidence type="ECO:0000256" key="1">
    <source>
        <dbReference type="ARBA" id="ARBA00009477"/>
    </source>
</evidence>
<evidence type="ECO:0000256" key="2">
    <source>
        <dbReference type="ARBA" id="ARBA00022448"/>
    </source>
</evidence>
<evidence type="ECO:0000259" key="8">
    <source>
        <dbReference type="Pfam" id="PF25975"/>
    </source>
</evidence>
<dbReference type="FunFam" id="2.40.30.170:FF:000010">
    <property type="entry name" value="Efflux RND transporter periplasmic adaptor subunit"/>
    <property type="match status" value="1"/>
</dbReference>
<name>A0A077FHN5_9PSED</name>
<protein>
    <submittedName>
        <fullName evidence="9">Cobalt-zinc-cadmium resistance protein CzcB</fullName>
    </submittedName>
</protein>
<dbReference type="GO" id="GO:0046914">
    <property type="term" value="F:transition metal ion binding"/>
    <property type="evidence" value="ECO:0007669"/>
    <property type="project" value="TreeGrafter"/>
</dbReference>
<evidence type="ECO:0000256" key="3">
    <source>
        <dbReference type="SAM" id="MobiDB-lite"/>
    </source>
</evidence>
<dbReference type="OrthoDB" id="9768185at2"/>
<feature type="compositionally biased region" description="Basic and acidic residues" evidence="3">
    <location>
        <begin position="74"/>
        <end position="90"/>
    </location>
</feature>
<sequence>MASTTPRKQRLMIAAVVVIGLAAAGLILSGNPGQSGEKGHGHGESHEEASAHSDPEHHGEASAEVHEDADEHADEEHHEIEEATKGEHGGKLFTEGNYALEVTIFEEGVEPQFRLYTYLDGKLLDPAASTAQVTLSRLGQAPQLISFSKENDYLRGDAVVVEPHSFQVSISAKHKGKSYSFGYEQVEARVTMTDVQLEQGGVTLATAGPAKIASTLQVLGEVRYNGDRTVQVTPQLAGRVDSVAVSAGDTVRKGQVLAKISSQALAELRGELLAAQQRSALARTTYSREKQLWEEKISAEQDFLQAQVAMQEAAIAVQRVQQQIASLGGTPAKGQNLTEFEIRSPIDGVITSKSISVGEVLKEDSAVFTVSDLSTVWVDSTIAAKDLGVIAEGQKVVVSSSAFVAKAEGTISYVSALVGAQTRSATARIVLANPDRVWRPGLPVTVEVVAAESDVPVAVAVEAIQTVRDWQVVFGRFDNQLEARPVELGKSDGRFVEVISGLKVGDRYALKNSFLIKAELGKAGASHDH</sequence>
<dbReference type="PANTHER" id="PTHR30097">
    <property type="entry name" value="CATION EFFLUX SYSTEM PROTEIN CUSB"/>
    <property type="match status" value="1"/>
</dbReference>
<dbReference type="GO" id="GO:0030288">
    <property type="term" value="C:outer membrane-bounded periplasmic space"/>
    <property type="evidence" value="ECO:0007669"/>
    <property type="project" value="TreeGrafter"/>
</dbReference>
<evidence type="ECO:0000313" key="10">
    <source>
        <dbReference type="Proteomes" id="UP000028931"/>
    </source>
</evidence>
<dbReference type="Gene3D" id="1.10.287.470">
    <property type="entry name" value="Helix hairpin bin"/>
    <property type="match status" value="1"/>
</dbReference>
<dbReference type="InterPro" id="IPR058647">
    <property type="entry name" value="BSH_CzcB-like"/>
</dbReference>
<evidence type="ECO:0000259" key="4">
    <source>
        <dbReference type="Pfam" id="PF25893"/>
    </source>
</evidence>
<dbReference type="Pfam" id="PF25954">
    <property type="entry name" value="Beta-barrel_RND_2"/>
    <property type="match status" value="1"/>
</dbReference>
<dbReference type="PANTHER" id="PTHR30097:SF4">
    <property type="entry name" value="SLR6042 PROTEIN"/>
    <property type="match status" value="1"/>
</dbReference>
<dbReference type="Pfam" id="PF25973">
    <property type="entry name" value="BSH_CzcB"/>
    <property type="match status" value="1"/>
</dbReference>
<dbReference type="Gene3D" id="2.40.420.20">
    <property type="match status" value="1"/>
</dbReference>
<dbReference type="Pfam" id="PF25975">
    <property type="entry name" value="CzcB_C"/>
    <property type="match status" value="1"/>
</dbReference>
<dbReference type="RefSeq" id="WP_038614578.1">
    <property type="nucleotide sequence ID" value="NZ_CP009048.1"/>
</dbReference>
<feature type="domain" description="CusB-like beta-barrel" evidence="5">
    <location>
        <begin position="375"/>
        <end position="450"/>
    </location>
</feature>
<evidence type="ECO:0000259" key="5">
    <source>
        <dbReference type="Pfam" id="PF25954"/>
    </source>
</evidence>
<dbReference type="SUPFAM" id="SSF111369">
    <property type="entry name" value="HlyD-like secretion proteins"/>
    <property type="match status" value="1"/>
</dbReference>
<dbReference type="HOGENOM" id="CLU_018816_13_0_6"/>
<dbReference type="InterPro" id="IPR058646">
    <property type="entry name" value="CzcB_N"/>
</dbReference>
<dbReference type="Gene3D" id="2.40.30.170">
    <property type="match status" value="1"/>
</dbReference>
<dbReference type="eggNOG" id="COG0845">
    <property type="taxonomic scope" value="Bacteria"/>
</dbReference>
<dbReference type="Pfam" id="PF25971">
    <property type="entry name" value="CzcB_N"/>
    <property type="match status" value="1"/>
</dbReference>
<comment type="similarity">
    <text evidence="1">Belongs to the membrane fusion protein (MFP) (TC 8.A.1) family.</text>
</comment>
<dbReference type="NCBIfam" id="TIGR01730">
    <property type="entry name" value="RND_mfp"/>
    <property type="match status" value="1"/>
</dbReference>
<organism evidence="9 10">
    <name type="scientific">Pseudomonas alkylphenolica</name>
    <dbReference type="NCBI Taxonomy" id="237609"/>
    <lineage>
        <taxon>Bacteria</taxon>
        <taxon>Pseudomonadati</taxon>
        <taxon>Pseudomonadota</taxon>
        <taxon>Gammaproteobacteria</taxon>
        <taxon>Pseudomonadales</taxon>
        <taxon>Pseudomonadaceae</taxon>
        <taxon>Pseudomonas</taxon>
    </lineage>
</organism>
<dbReference type="InterPro" id="IPR051909">
    <property type="entry name" value="MFP_Cation_Efflux"/>
</dbReference>
<dbReference type="InterPro" id="IPR058649">
    <property type="entry name" value="CzcB_C"/>
</dbReference>
<dbReference type="InterPro" id="IPR058648">
    <property type="entry name" value="HH_CzcB-like"/>
</dbReference>
<dbReference type="GO" id="GO:0015679">
    <property type="term" value="P:plasma membrane copper ion transport"/>
    <property type="evidence" value="ECO:0007669"/>
    <property type="project" value="TreeGrafter"/>
</dbReference>
<gene>
    <name evidence="9" type="ORF">PSAKL28_44320</name>
</gene>
<dbReference type="Pfam" id="PF25893">
    <property type="entry name" value="HH_CzcB"/>
    <property type="match status" value="1"/>
</dbReference>
<dbReference type="EMBL" id="CP009048">
    <property type="protein sequence ID" value="AIL63574.1"/>
    <property type="molecule type" value="Genomic_DNA"/>
</dbReference>
<proteinExistence type="inferred from homology"/>
<evidence type="ECO:0000259" key="7">
    <source>
        <dbReference type="Pfam" id="PF25973"/>
    </source>
</evidence>
<dbReference type="InterPro" id="IPR006143">
    <property type="entry name" value="RND_pump_MFP"/>
</dbReference>